<dbReference type="AlphaFoldDB" id="A0A944CAR8"/>
<dbReference type="EMBL" id="QTKU01000001">
    <property type="protein sequence ID" value="MBS8259830.1"/>
    <property type="molecule type" value="Genomic_DNA"/>
</dbReference>
<feature type="transmembrane region" description="Helical" evidence="9">
    <location>
        <begin position="118"/>
        <end position="139"/>
    </location>
</feature>
<evidence type="ECO:0000256" key="5">
    <source>
        <dbReference type="ARBA" id="ARBA00022692"/>
    </source>
</evidence>
<keyword evidence="5 9" id="KW-0812">Transmembrane</keyword>
<dbReference type="InterPro" id="IPR007272">
    <property type="entry name" value="Sulf_transp_TsuA/YedE"/>
</dbReference>
<keyword evidence="4" id="KW-0997">Cell inner membrane</keyword>
<organism evidence="10 11">
    <name type="scientific">Roseibium polysiphoniae</name>
    <dbReference type="NCBI Taxonomy" id="2571221"/>
    <lineage>
        <taxon>Bacteria</taxon>
        <taxon>Pseudomonadati</taxon>
        <taxon>Pseudomonadota</taxon>
        <taxon>Alphaproteobacteria</taxon>
        <taxon>Hyphomicrobiales</taxon>
        <taxon>Stappiaceae</taxon>
        <taxon>Roseibium</taxon>
    </lineage>
</organism>
<comment type="similarity">
    <text evidence="8">Belongs to the TsuA/YedE (TC 9.B.102) family.</text>
</comment>
<evidence type="ECO:0000256" key="2">
    <source>
        <dbReference type="ARBA" id="ARBA00022448"/>
    </source>
</evidence>
<evidence type="ECO:0000256" key="4">
    <source>
        <dbReference type="ARBA" id="ARBA00022519"/>
    </source>
</evidence>
<feature type="transmembrane region" description="Helical" evidence="9">
    <location>
        <begin position="174"/>
        <end position="191"/>
    </location>
</feature>
<evidence type="ECO:0000313" key="10">
    <source>
        <dbReference type="EMBL" id="MBS8259830.1"/>
    </source>
</evidence>
<dbReference type="Pfam" id="PF04143">
    <property type="entry name" value="Sulf_transp"/>
    <property type="match status" value="1"/>
</dbReference>
<comment type="subcellular location">
    <subcellularLocation>
        <location evidence="1">Cell inner membrane</location>
        <topology evidence="1">Multi-pass membrane protein</topology>
    </subcellularLocation>
</comment>
<keyword evidence="3" id="KW-1003">Cell membrane</keyword>
<evidence type="ECO:0000313" key="11">
    <source>
        <dbReference type="Proteomes" id="UP000705379"/>
    </source>
</evidence>
<feature type="transmembrane region" description="Helical" evidence="9">
    <location>
        <begin position="6"/>
        <end position="27"/>
    </location>
</feature>
<comment type="caution">
    <text evidence="10">The sequence shown here is derived from an EMBL/GenBank/DDBJ whole genome shotgun (WGS) entry which is preliminary data.</text>
</comment>
<gene>
    <name evidence="10" type="ORF">DYI23_06330</name>
</gene>
<keyword evidence="2" id="KW-0813">Transport</keyword>
<evidence type="ECO:0000256" key="9">
    <source>
        <dbReference type="SAM" id="Phobius"/>
    </source>
</evidence>
<dbReference type="PANTHER" id="PTHR30574:SF1">
    <property type="entry name" value="SULPHUR TRANSPORT DOMAIN-CONTAINING PROTEIN"/>
    <property type="match status" value="1"/>
</dbReference>
<protein>
    <submittedName>
        <fullName evidence="10">YeeE/YedE family protein</fullName>
    </submittedName>
</protein>
<feature type="transmembrane region" description="Helical" evidence="9">
    <location>
        <begin position="259"/>
        <end position="275"/>
    </location>
</feature>
<dbReference type="RefSeq" id="WP_213215400.1">
    <property type="nucleotide sequence ID" value="NZ_QTKU01000001.1"/>
</dbReference>
<accession>A0A944CAR8</accession>
<evidence type="ECO:0000256" key="1">
    <source>
        <dbReference type="ARBA" id="ARBA00004429"/>
    </source>
</evidence>
<dbReference type="PANTHER" id="PTHR30574">
    <property type="entry name" value="INNER MEMBRANE PROTEIN YEDE"/>
    <property type="match status" value="1"/>
</dbReference>
<reference evidence="10" key="2">
    <citation type="journal article" date="2021" name="Microorganisms">
        <title>Bacterial Dimethylsulfoniopropionate Biosynthesis in the East China Sea.</title>
        <authorList>
            <person name="Liu J."/>
            <person name="Zhang Y."/>
            <person name="Liu J."/>
            <person name="Zhong H."/>
            <person name="Williams B.T."/>
            <person name="Zheng Y."/>
            <person name="Curson A.R.J."/>
            <person name="Sun C."/>
            <person name="Sun H."/>
            <person name="Song D."/>
            <person name="Wagner Mackenzie B."/>
            <person name="Bermejo Martinez A."/>
            <person name="Todd J.D."/>
            <person name="Zhang X.H."/>
        </authorList>
    </citation>
    <scope>NUCLEOTIDE SEQUENCE</scope>
    <source>
        <strain evidence="10">AESS21</strain>
    </source>
</reference>
<feature type="transmembrane region" description="Helical" evidence="9">
    <location>
        <begin position="85"/>
        <end position="111"/>
    </location>
</feature>
<reference evidence="10" key="1">
    <citation type="submission" date="2018-08" db="EMBL/GenBank/DDBJ databases">
        <authorList>
            <person name="Jin W."/>
            <person name="Wang H."/>
            <person name="Yang Y."/>
            <person name="Li M."/>
            <person name="Liu J."/>
        </authorList>
    </citation>
    <scope>NUCLEOTIDE SEQUENCE</scope>
    <source>
        <strain evidence="10">AESS21</strain>
    </source>
</reference>
<name>A0A944CAR8_9HYPH</name>
<dbReference type="GO" id="GO:0005886">
    <property type="term" value="C:plasma membrane"/>
    <property type="evidence" value="ECO:0007669"/>
    <property type="project" value="UniProtKB-SubCell"/>
</dbReference>
<feature type="transmembrane region" description="Helical" evidence="9">
    <location>
        <begin position="296"/>
        <end position="318"/>
    </location>
</feature>
<sequence length="368" mass="38110">MGDLDPQVLLPFLGLAAGAVLGFVARVNRFCTMSSLERYWYAGDATGLRTWVLAATTALALTQALRAAGLAAIDQSFYLDASLPWTGAILGGALFGLGMAFVGTCGFGAVVRLGGGSLRALVVLIVLGLSALAAQRGLIAQGRVFIVDNLALDLSFAGDQSLGSLISAWVGTDVRTPVVLVVLATLLLWIFRDARYRRNGLQIVTGVLIGAAIAFGWWATTLVSREAFAPVQIEAGSFVVPVGDTILQFVTYTGTLPDYGVGLILGTLLGAIAGARWRQDTRWEACDDARELSRHLLGAALMGVGGVFAMGCTIGQGITGSSTLAVSVPLVMVSMAFGARVGLAILVEGSALAAFRRNDVGSGGRTAG</sequence>
<evidence type="ECO:0000256" key="3">
    <source>
        <dbReference type="ARBA" id="ARBA00022475"/>
    </source>
</evidence>
<evidence type="ECO:0000256" key="6">
    <source>
        <dbReference type="ARBA" id="ARBA00022989"/>
    </source>
</evidence>
<dbReference type="Proteomes" id="UP000705379">
    <property type="component" value="Unassembled WGS sequence"/>
</dbReference>
<feature type="transmembrane region" description="Helical" evidence="9">
    <location>
        <begin position="324"/>
        <end position="347"/>
    </location>
</feature>
<keyword evidence="7 9" id="KW-0472">Membrane</keyword>
<feature type="transmembrane region" description="Helical" evidence="9">
    <location>
        <begin position="48"/>
        <end position="73"/>
    </location>
</feature>
<proteinExistence type="inferred from homology"/>
<keyword evidence="6 9" id="KW-1133">Transmembrane helix</keyword>
<feature type="transmembrane region" description="Helical" evidence="9">
    <location>
        <begin position="203"/>
        <end position="220"/>
    </location>
</feature>
<evidence type="ECO:0000256" key="8">
    <source>
        <dbReference type="ARBA" id="ARBA00035655"/>
    </source>
</evidence>
<evidence type="ECO:0000256" key="7">
    <source>
        <dbReference type="ARBA" id="ARBA00023136"/>
    </source>
</evidence>